<gene>
    <name evidence="2" type="ORF">TRFO_26492</name>
</gene>
<evidence type="ECO:0000313" key="2">
    <source>
        <dbReference type="EMBL" id="OHT05743.1"/>
    </source>
</evidence>
<organism evidence="2 3">
    <name type="scientific">Tritrichomonas foetus</name>
    <dbReference type="NCBI Taxonomy" id="1144522"/>
    <lineage>
        <taxon>Eukaryota</taxon>
        <taxon>Metamonada</taxon>
        <taxon>Parabasalia</taxon>
        <taxon>Tritrichomonadida</taxon>
        <taxon>Tritrichomonadidae</taxon>
        <taxon>Tritrichomonas</taxon>
    </lineage>
</organism>
<dbReference type="EMBL" id="MLAK01000748">
    <property type="protein sequence ID" value="OHT05743.1"/>
    <property type="molecule type" value="Genomic_DNA"/>
</dbReference>
<dbReference type="VEuPathDB" id="TrichDB:TRFO_26492"/>
<keyword evidence="3" id="KW-1185">Reference proteome</keyword>
<sequence>MYSISKEYTNFSRPVTIISQNLLMFLVAFFLFERIIQEIEVSKDKNDSSLISHESAIKHLDLNSKNISENIFGDRSSSPLEETTNISVCFSDIQGFCNEKTHKTEYDFTNTPEGANVELIMKFKTPQRVFIDFNSDDYNPLSSVTIENFGDSKIDIDITDLVASGNVTLINLNVMFYEKIYGYEGLILRNSIIKETYVDIEFRNLITSGSKVLPRIKIDSYYGCYISGDSKSDIFKISMSRTYRDAMLYIDHCTILDSKIYYQASLGSDVALDNVTFSNSVISEKIMDIRFERSIVLTDATFHNVKLSLYGDDSTIYTYSLNISGATTIPNVFRFSFFHDIILYGTKDVRHQIFLPENPEFPIHYGIGNINDVTIVSTRMIKFKNLTHKNCIIQGTISAEKIESVGEKSDLIVKSFQQINSLSINNSVLKCLEDSQFSYNITLINSEITGDKIQFLNENVSMVIQGGIISVATLYCTNVILVNTQIQKIKSETVSISSIGNLTIDNSTITGFDLTFHNNSKIFCYKYTTFSLKENVEVNSLDLENCGLVSSSSSGTTIQISGTFTFKTSTFQDIKWSLFNNVSIKGDSSSLNISSIKCHDVILENVSLASTSTIMAVVSTLQLKSSTIGSSISFQIEGEQANILAENQEINIASIKVKELSLFNVNLKTISSFITTTFEVLRFQNSYVNNTSLKIINEGDSYIYSNINIDINFFSLDVHSLKLENVNLLPSSMSDNLVTLSQLEIVGETTLSENILFNLKGDIIKLISHDENITSLHIKSVQSMTTNHSIQLTSYMNLIAENNIFIKISTLHLYKCRLEKIILDAYDPDTISLQNHLYSSNDQHIPIDVSSISVTNTLYLRGIDLKVYNNKKIVATISSVTLLDATVKDISFHIKSDDMSYLMASCMMNIEIESLDSRSLILENVNLTTTNNQIITPRFPEVIQIIESSISKNVIFLLKNDHLYNNLNISGYEDNIIEIHGEIQETLENSIISISLTNVNLVFKETTQKTLYISGLSLINSQMIGDLNYNITGENVTIESSNKMELKCIYIECSIELHLANVILQSDQINGLINGLFLTDSRIDSISIEINSMNNYSTFYTNIPGQILHIANDITAKSITFTNFIVQLGKQNSINAELESLYLYQSTISNNIIFTFNGQNVSIWSDTSESTIFTSGITSTNLLSIQNIDLKINSTGRISTGQLEVKSSTIPLSIPIYLSSPNITIISDNLISLNELSFLDNTEGSIVYMKNINSNTKEKLIASNLTLINTKIPNVPVEVIGTHVHLNGGGSTLKIAKINVDNLNLNSITLESADKVIGTINGSMSVIQMKQSSMKNIYFSVESEYLSIIGDAKNEIYIESINALRELNVNNAKIVTDKVIEIQNVELNLNKADITNKIKFSFTELVNIDGKGSSIGFGTIDCENITLTNIEINSLDVSLVTVCNLYFKKVKITNILFNFIVTDKIKNEIRSDGTLLECNTISLYNAYIEHSKIRAKNFTTRSVELINSTVNLDYFISFDDEMFSIIEKNKGAMNEYKFISSESNLTKISLDNCIISIDNKVDINYITLVNGAKVYGKNAHTETFELPFNLLPSINELIAADRYTVNVVDQLEVGASGKEIIYFSQGEQFKISIDSQKIKNLKIKMNGKPLYFKNISKTDENLTILYQSMLPTFDFANYQITLIFNDFTTFIDLPSVQSLIISELIIINGTSPFPVTIGQLDRNNSNKTVTGIIQGKNPQAIYNISNVNFTASIVQLNGLFRIEKSTVTGIIDFNCTNELSVGELHLDALVSSHREGSLYIDSTQNVSIDVLIAHPAPEALINNSNVIEWELADKISANKVEVDFSGKLNTDEKYELPYLYGKRLKSDTITLHHNKLNINKAKAYLCKGCIMATLGRDDFLGNKTIALEPKISNNKTIKYVCQKKVTYLYIQNEETAQNIIYIDKKMFLKITIVGGIIFCLMLVSFFVIVLIRMKCQS</sequence>
<proteinExistence type="predicted"/>
<dbReference type="Proteomes" id="UP000179807">
    <property type="component" value="Unassembled WGS sequence"/>
</dbReference>
<keyword evidence="1" id="KW-1133">Transmembrane helix</keyword>
<reference evidence="2" key="1">
    <citation type="submission" date="2016-10" db="EMBL/GenBank/DDBJ databases">
        <authorList>
            <person name="Benchimol M."/>
            <person name="Almeida L.G."/>
            <person name="Vasconcelos A.T."/>
            <person name="Perreira-Neves A."/>
            <person name="Rosa I.A."/>
            <person name="Tasca T."/>
            <person name="Bogo M.R."/>
            <person name="de Souza W."/>
        </authorList>
    </citation>
    <scope>NUCLEOTIDE SEQUENCE [LARGE SCALE GENOMIC DNA]</scope>
    <source>
        <strain evidence="2">K</strain>
    </source>
</reference>
<dbReference type="GeneID" id="94839684"/>
<keyword evidence="1" id="KW-0472">Membrane</keyword>
<feature type="transmembrane region" description="Helical" evidence="1">
    <location>
        <begin position="1946"/>
        <end position="1971"/>
    </location>
</feature>
<evidence type="ECO:0000313" key="3">
    <source>
        <dbReference type="Proteomes" id="UP000179807"/>
    </source>
</evidence>
<accession>A0A1J4K2X9</accession>
<comment type="caution">
    <text evidence="2">The sequence shown here is derived from an EMBL/GenBank/DDBJ whole genome shotgun (WGS) entry which is preliminary data.</text>
</comment>
<protein>
    <submittedName>
        <fullName evidence="2">Uncharacterized protein</fullName>
    </submittedName>
</protein>
<evidence type="ECO:0000256" key="1">
    <source>
        <dbReference type="SAM" id="Phobius"/>
    </source>
</evidence>
<name>A0A1J4K2X9_9EUKA</name>
<keyword evidence="1" id="KW-0812">Transmembrane</keyword>
<dbReference type="RefSeq" id="XP_068358879.1">
    <property type="nucleotide sequence ID" value="XM_068504980.1"/>
</dbReference>